<feature type="transmembrane region" description="Helical" evidence="1">
    <location>
        <begin position="251"/>
        <end position="274"/>
    </location>
</feature>
<gene>
    <name evidence="2" type="ORF">FLP23_02350</name>
</gene>
<keyword evidence="1" id="KW-0472">Membrane</keyword>
<dbReference type="OrthoDB" id="3225559at2"/>
<proteinExistence type="predicted"/>
<dbReference type="AlphaFoldDB" id="A0A5C1Y7S2"/>
<evidence type="ECO:0000256" key="1">
    <source>
        <dbReference type="SAM" id="Phobius"/>
    </source>
</evidence>
<evidence type="ECO:0000313" key="3">
    <source>
        <dbReference type="Proteomes" id="UP000322159"/>
    </source>
</evidence>
<feature type="transmembrane region" description="Helical" evidence="1">
    <location>
        <begin position="24"/>
        <end position="44"/>
    </location>
</feature>
<feature type="transmembrane region" description="Helical" evidence="1">
    <location>
        <begin position="98"/>
        <end position="120"/>
    </location>
</feature>
<keyword evidence="3" id="KW-1185">Reference proteome</keyword>
<dbReference type="Proteomes" id="UP000322159">
    <property type="component" value="Chromosome"/>
</dbReference>
<dbReference type="KEGG" id="lyk:FLP23_02350"/>
<reference evidence="2 3" key="1">
    <citation type="submission" date="2019-09" db="EMBL/GenBank/DDBJ databases">
        <title>Genome sequencing of strain KACC 19322.</title>
        <authorList>
            <person name="Heo J."/>
            <person name="Kim S.-J."/>
            <person name="Kim J.-S."/>
            <person name="Hong S.-B."/>
            <person name="Kwon S.-W."/>
        </authorList>
    </citation>
    <scope>NUCLEOTIDE SEQUENCE [LARGE SCALE GENOMIC DNA]</scope>
    <source>
        <strain evidence="2 3">KACC 19322</strain>
    </source>
</reference>
<feature type="transmembrane region" description="Helical" evidence="1">
    <location>
        <begin position="337"/>
        <end position="355"/>
    </location>
</feature>
<feature type="transmembrane region" description="Helical" evidence="1">
    <location>
        <begin position="163"/>
        <end position="181"/>
    </location>
</feature>
<organism evidence="2 3">
    <name type="scientific">Protaetiibacter larvae</name>
    <dbReference type="NCBI Taxonomy" id="2592654"/>
    <lineage>
        <taxon>Bacteria</taxon>
        <taxon>Bacillati</taxon>
        <taxon>Actinomycetota</taxon>
        <taxon>Actinomycetes</taxon>
        <taxon>Micrococcales</taxon>
        <taxon>Microbacteriaceae</taxon>
        <taxon>Protaetiibacter</taxon>
    </lineage>
</organism>
<feature type="transmembrane region" description="Helical" evidence="1">
    <location>
        <begin position="312"/>
        <end position="331"/>
    </location>
</feature>
<sequence>MTTPVRTVALVSRIGASATTESRATLVGAGALVLGFLAGLVAVAGRSLPIAGPGSLGIVTALVAAVLAAAAFVVGYLLPAPGAKRRTHPETSVWRLVVNIVALGIAHAAIALYLLIGMSIVLSDAFIGAEVYAFSSALIIGVASALAAYASFLSAAGMTTTRIATVLAVYLVVGVLASMLSSSDPHWWESNISALGIGGGWSGATFNITLIVAGALITAIAVYLAAELASGHLARAATDTDERKEQGRVRLLRGALLALGVFLALVGVFPVGWVEWVHNTFATGMVVIFAGLVVGIRWIVPGLPLTFTIAGYVFLAVILFATVLFFVGIYNLTAMEIVGFALIFTWLILLIRNISASGADARG</sequence>
<feature type="transmembrane region" description="Helical" evidence="1">
    <location>
        <begin position="132"/>
        <end position="156"/>
    </location>
</feature>
<protein>
    <recommendedName>
        <fullName evidence="4">DUF998 domain-containing protein</fullName>
    </recommendedName>
</protein>
<keyword evidence="1" id="KW-0812">Transmembrane</keyword>
<keyword evidence="1" id="KW-1133">Transmembrane helix</keyword>
<dbReference type="EMBL" id="CP043504">
    <property type="protein sequence ID" value="QEO08957.1"/>
    <property type="molecule type" value="Genomic_DNA"/>
</dbReference>
<evidence type="ECO:0000313" key="2">
    <source>
        <dbReference type="EMBL" id="QEO08957.1"/>
    </source>
</evidence>
<feature type="transmembrane region" description="Helical" evidence="1">
    <location>
        <begin position="201"/>
        <end position="226"/>
    </location>
</feature>
<accession>A0A5C1Y7S2</accession>
<evidence type="ECO:0008006" key="4">
    <source>
        <dbReference type="Google" id="ProtNLM"/>
    </source>
</evidence>
<name>A0A5C1Y7S2_9MICO</name>
<feature type="transmembrane region" description="Helical" evidence="1">
    <location>
        <begin position="280"/>
        <end position="300"/>
    </location>
</feature>
<feature type="transmembrane region" description="Helical" evidence="1">
    <location>
        <begin position="56"/>
        <end position="78"/>
    </location>
</feature>
<dbReference type="RefSeq" id="WP_149324388.1">
    <property type="nucleotide sequence ID" value="NZ_CP043504.1"/>
</dbReference>